<keyword evidence="1" id="KW-0808">Transferase</keyword>
<feature type="domain" description="4'-phosphopantetheinyl transferase" evidence="2">
    <location>
        <begin position="4"/>
        <end position="75"/>
    </location>
</feature>
<dbReference type="InterPro" id="IPR037143">
    <property type="entry name" value="4-PPantetheinyl_Trfase_dom_sf"/>
</dbReference>
<accession>A0ABR4NU79</accession>
<sequence length="151" mass="16936">MIAGVGCDIVYLPRVARLLARYPRGTTGFQRLVTKFMHEEEIRRLGDYSDAQLLTKVAGTWALKEAGYKALFSAVDHMAVCPPEQVPSAMRVYTRLLYRTRTAVGSPRLNIDSASLSGEPFDEFLSRCEYLASISHDSDYVVAYTTLIKHN</sequence>
<comment type="caution">
    <text evidence="3">The sequence shown here is derived from an EMBL/GenBank/DDBJ whole genome shotgun (WGS) entry which is preliminary data.</text>
</comment>
<name>A0ABR4NU79_9SACH</name>
<proteinExistence type="predicted"/>
<dbReference type="SUPFAM" id="SSF56214">
    <property type="entry name" value="4'-phosphopantetheinyl transferase"/>
    <property type="match status" value="1"/>
</dbReference>
<evidence type="ECO:0000313" key="4">
    <source>
        <dbReference type="Proteomes" id="UP001623330"/>
    </source>
</evidence>
<dbReference type="EMBL" id="JBEVYD010000005">
    <property type="protein sequence ID" value="KAL3232202.1"/>
    <property type="molecule type" value="Genomic_DNA"/>
</dbReference>
<reference evidence="3 4" key="1">
    <citation type="submission" date="2024-05" db="EMBL/GenBank/DDBJ databases">
        <title>Long read based assembly of the Candida bracarensis genome reveals expanded adhesin content.</title>
        <authorList>
            <person name="Marcet-Houben M."/>
            <person name="Ksiezopolska E."/>
            <person name="Gabaldon T."/>
        </authorList>
    </citation>
    <scope>NUCLEOTIDE SEQUENCE [LARGE SCALE GENOMIC DNA]</scope>
    <source>
        <strain evidence="3 4">CBM6</strain>
    </source>
</reference>
<evidence type="ECO:0000313" key="3">
    <source>
        <dbReference type="EMBL" id="KAL3232202.1"/>
    </source>
</evidence>
<dbReference type="Pfam" id="PF01648">
    <property type="entry name" value="ACPS"/>
    <property type="match status" value="1"/>
</dbReference>
<evidence type="ECO:0000256" key="1">
    <source>
        <dbReference type="ARBA" id="ARBA00022679"/>
    </source>
</evidence>
<dbReference type="Proteomes" id="UP001623330">
    <property type="component" value="Unassembled WGS sequence"/>
</dbReference>
<gene>
    <name evidence="3" type="ORF">RNJ44_04118</name>
</gene>
<dbReference type="Gene3D" id="3.90.470.20">
    <property type="entry name" value="4'-phosphopantetheinyl transferase domain"/>
    <property type="match status" value="1"/>
</dbReference>
<dbReference type="InterPro" id="IPR008278">
    <property type="entry name" value="4-PPantetheinyl_Trfase_dom"/>
</dbReference>
<keyword evidence="4" id="KW-1185">Reference proteome</keyword>
<organism evidence="3 4">
    <name type="scientific">Nakaseomyces bracarensis</name>
    <dbReference type="NCBI Taxonomy" id="273131"/>
    <lineage>
        <taxon>Eukaryota</taxon>
        <taxon>Fungi</taxon>
        <taxon>Dikarya</taxon>
        <taxon>Ascomycota</taxon>
        <taxon>Saccharomycotina</taxon>
        <taxon>Saccharomycetes</taxon>
        <taxon>Saccharomycetales</taxon>
        <taxon>Saccharomycetaceae</taxon>
        <taxon>Nakaseomyces</taxon>
    </lineage>
</organism>
<evidence type="ECO:0000259" key="2">
    <source>
        <dbReference type="Pfam" id="PF01648"/>
    </source>
</evidence>
<protein>
    <submittedName>
        <fullName evidence="3">Mitochondrial holo-[acyl-carrier-protein] synthase</fullName>
    </submittedName>
</protein>